<dbReference type="STRING" id="4097.A0A1S4ATE1"/>
<dbReference type="AlphaFoldDB" id="A0A1S4ATE1"/>
<feature type="domain" description="EamA" evidence="8">
    <location>
        <begin position="53"/>
        <end position="182"/>
    </location>
</feature>
<dbReference type="OMA" id="MVIMEGC"/>
<reference evidence="9" key="1">
    <citation type="journal article" date="2014" name="Nat. Commun.">
        <title>The tobacco genome sequence and its comparison with those of tomato and potato.</title>
        <authorList>
            <person name="Sierro N."/>
            <person name="Battey J.N."/>
            <person name="Ouadi S."/>
            <person name="Bakaher N."/>
            <person name="Bovet L."/>
            <person name="Willig A."/>
            <person name="Goepfert S."/>
            <person name="Peitsch M.C."/>
            <person name="Ivanov N.V."/>
        </authorList>
    </citation>
    <scope>NUCLEOTIDE SEQUENCE [LARGE SCALE GENOMIC DNA]</scope>
</reference>
<dbReference type="InterPro" id="IPR000620">
    <property type="entry name" value="EamA_dom"/>
</dbReference>
<evidence type="ECO:0000256" key="3">
    <source>
        <dbReference type="ARBA" id="ARBA00022692"/>
    </source>
</evidence>
<protein>
    <recommendedName>
        <fullName evidence="6">WAT1-related protein</fullName>
    </recommendedName>
</protein>
<dbReference type="OrthoDB" id="1733956at2759"/>
<feature type="transmembrane region" description="Helical" evidence="6">
    <location>
        <begin position="280"/>
        <end position="301"/>
    </location>
</feature>
<organism evidence="9 10">
    <name type="scientific">Nicotiana tabacum</name>
    <name type="common">Common tobacco</name>
    <dbReference type="NCBI Taxonomy" id="4097"/>
    <lineage>
        <taxon>Eukaryota</taxon>
        <taxon>Viridiplantae</taxon>
        <taxon>Streptophyta</taxon>
        <taxon>Embryophyta</taxon>
        <taxon>Tracheophyta</taxon>
        <taxon>Spermatophyta</taxon>
        <taxon>Magnoliopsida</taxon>
        <taxon>eudicotyledons</taxon>
        <taxon>Gunneridae</taxon>
        <taxon>Pentapetalae</taxon>
        <taxon>asterids</taxon>
        <taxon>lamiids</taxon>
        <taxon>Solanales</taxon>
        <taxon>Solanaceae</taxon>
        <taxon>Nicotianoideae</taxon>
        <taxon>Nicotianeae</taxon>
        <taxon>Nicotiana</taxon>
    </lineage>
</organism>
<evidence type="ECO:0000256" key="7">
    <source>
        <dbReference type="SAM" id="MobiDB-lite"/>
    </source>
</evidence>
<reference evidence="10" key="2">
    <citation type="submission" date="2025-08" db="UniProtKB">
        <authorList>
            <consortium name="RefSeq"/>
        </authorList>
    </citation>
    <scope>IDENTIFICATION</scope>
    <source>
        <tissue evidence="10">Leaf</tissue>
    </source>
</reference>
<dbReference type="PaxDb" id="4097-A0A1S4ATE1"/>
<feature type="transmembrane region" description="Helical" evidence="6">
    <location>
        <begin position="100"/>
        <end position="123"/>
    </location>
</feature>
<comment type="similarity">
    <text evidence="2 6">Belongs to the drug/metabolite transporter (DMT) superfamily. Plant drug/metabolite exporter (P-DME) (TC 2.A.7.4) family.</text>
</comment>
<gene>
    <name evidence="10" type="primary">LOC107801081</name>
</gene>
<feature type="transmembrane region" description="Helical" evidence="6">
    <location>
        <begin position="36"/>
        <end position="56"/>
    </location>
</feature>
<proteinExistence type="inferred from homology"/>
<keyword evidence="4 6" id="KW-1133">Transmembrane helix</keyword>
<evidence type="ECO:0000256" key="5">
    <source>
        <dbReference type="ARBA" id="ARBA00023136"/>
    </source>
</evidence>
<evidence type="ECO:0000256" key="2">
    <source>
        <dbReference type="ARBA" id="ARBA00007635"/>
    </source>
</evidence>
<dbReference type="GeneID" id="107801081"/>
<feature type="transmembrane region" description="Helical" evidence="6">
    <location>
        <begin position="129"/>
        <end position="153"/>
    </location>
</feature>
<feature type="compositionally biased region" description="Acidic residues" evidence="7">
    <location>
        <begin position="388"/>
        <end position="400"/>
    </location>
</feature>
<evidence type="ECO:0000259" key="8">
    <source>
        <dbReference type="Pfam" id="PF00892"/>
    </source>
</evidence>
<sequence>MGDTLNKLAKRATSLANTEIERGRDNMGVKAVVEDILPCTAMVLIEICTIFLTIMASTTMSRLGMSPFVFVVYTNALSSIILLPYSFLYHRRDKIQAPLFTFPLLLRVSLLGLVGVTIAQNLAFAGLSYSSPIVACGMANQIPAFTFILAIFLRKIKVDLKSQGSQARIIGSLISIMGALSITYYKGPVVKQYSPFFLQLARPRLLAVFTSTHENWVLGCILFAAASFALCIWNIIQAGTIRKHPQVMKIVFLYTLFGTIQSAILALLMEKDLRVWRLELNMELLVIVLTAIFGSLIRSSVQMWCMRLKGASFPLFFKPVGIPTASTCGCLLFAETFHYGSMFSAIICGLGYYTTLWGQLKDDETSKNIKGSTSTTSDEKVPLLQEKEEGEEEEEEDSPV</sequence>
<dbReference type="KEGG" id="nta:107801081"/>
<evidence type="ECO:0000256" key="4">
    <source>
        <dbReference type="ARBA" id="ARBA00022989"/>
    </source>
</evidence>
<feature type="transmembrane region" description="Helical" evidence="6">
    <location>
        <begin position="216"/>
        <end position="236"/>
    </location>
</feature>
<dbReference type="GO" id="GO:0022857">
    <property type="term" value="F:transmembrane transporter activity"/>
    <property type="evidence" value="ECO:0007669"/>
    <property type="project" value="InterPro"/>
</dbReference>
<keyword evidence="9" id="KW-1185">Reference proteome</keyword>
<evidence type="ECO:0000256" key="6">
    <source>
        <dbReference type="RuleBase" id="RU363077"/>
    </source>
</evidence>
<keyword evidence="3 6" id="KW-0812">Transmembrane</keyword>
<keyword evidence="5 6" id="KW-0472">Membrane</keyword>
<comment type="subcellular location">
    <subcellularLocation>
        <location evidence="1 6">Membrane</location>
        <topology evidence="1 6">Multi-pass membrane protein</topology>
    </subcellularLocation>
</comment>
<evidence type="ECO:0000313" key="9">
    <source>
        <dbReference type="Proteomes" id="UP000790787"/>
    </source>
</evidence>
<evidence type="ECO:0000313" key="10">
    <source>
        <dbReference type="RefSeq" id="XP_016479835.1"/>
    </source>
</evidence>
<dbReference type="InterPro" id="IPR030184">
    <property type="entry name" value="WAT1-related"/>
</dbReference>
<evidence type="ECO:0000256" key="1">
    <source>
        <dbReference type="ARBA" id="ARBA00004141"/>
    </source>
</evidence>
<dbReference type="RefSeq" id="XP_016479835.1">
    <property type="nucleotide sequence ID" value="XM_016624349.1"/>
</dbReference>
<feature type="transmembrane region" description="Helical" evidence="6">
    <location>
        <begin position="248"/>
        <end position="268"/>
    </location>
</feature>
<dbReference type="PANTHER" id="PTHR31218">
    <property type="entry name" value="WAT1-RELATED PROTEIN"/>
    <property type="match status" value="1"/>
</dbReference>
<name>A0A1S4ATE1_TOBAC</name>
<feature type="transmembrane region" description="Helical" evidence="6">
    <location>
        <begin position="165"/>
        <end position="185"/>
    </location>
</feature>
<dbReference type="GO" id="GO:0005886">
    <property type="term" value="C:plasma membrane"/>
    <property type="evidence" value="ECO:0000318"/>
    <property type="project" value="GO_Central"/>
</dbReference>
<accession>A0A1S4ATE1</accession>
<dbReference type="RefSeq" id="XP_016479835.1">
    <property type="nucleotide sequence ID" value="XM_016624349.2"/>
</dbReference>
<dbReference type="Proteomes" id="UP000790787">
    <property type="component" value="Chromosome 24"/>
</dbReference>
<dbReference type="Pfam" id="PF00892">
    <property type="entry name" value="EamA"/>
    <property type="match status" value="1"/>
</dbReference>
<feature type="region of interest" description="Disordered" evidence="7">
    <location>
        <begin position="365"/>
        <end position="400"/>
    </location>
</feature>
<feature type="compositionally biased region" description="Basic and acidic residues" evidence="7">
    <location>
        <begin position="377"/>
        <end position="387"/>
    </location>
</feature>
<feature type="transmembrane region" description="Helical" evidence="6">
    <location>
        <begin position="68"/>
        <end position="88"/>
    </location>
</feature>